<evidence type="ECO:0000313" key="3">
    <source>
        <dbReference type="Proteomes" id="UP000292209"/>
    </source>
</evidence>
<reference evidence="2 3" key="1">
    <citation type="submission" date="2019-02" db="EMBL/GenBank/DDBJ databases">
        <title>Genomic Encyclopedia of Archaeal and Bacterial Type Strains, Phase II (KMG-II): from individual species to whole genera.</title>
        <authorList>
            <person name="Goeker M."/>
        </authorList>
    </citation>
    <scope>NUCLEOTIDE SEQUENCE [LARGE SCALE GENOMIC DNA]</scope>
    <source>
        <strain evidence="2 3">DSM 21411</strain>
    </source>
</reference>
<evidence type="ECO:0000259" key="1">
    <source>
        <dbReference type="Pfam" id="PF04851"/>
    </source>
</evidence>
<accession>A0A4Q7PA85</accession>
<dbReference type="Gene3D" id="3.40.50.300">
    <property type="entry name" value="P-loop containing nucleotide triphosphate hydrolases"/>
    <property type="match status" value="1"/>
</dbReference>
<dbReference type="Pfam" id="PF04851">
    <property type="entry name" value="ResIII"/>
    <property type="match status" value="1"/>
</dbReference>
<name>A0A4Q7PA85_9BACT</name>
<dbReference type="InterPro" id="IPR006935">
    <property type="entry name" value="Helicase/UvrB_N"/>
</dbReference>
<dbReference type="GO" id="GO:0005524">
    <property type="term" value="F:ATP binding"/>
    <property type="evidence" value="ECO:0007669"/>
    <property type="project" value="InterPro"/>
</dbReference>
<dbReference type="Proteomes" id="UP000292209">
    <property type="component" value="Unassembled WGS sequence"/>
</dbReference>
<evidence type="ECO:0000313" key="2">
    <source>
        <dbReference type="EMBL" id="RZS97163.1"/>
    </source>
</evidence>
<dbReference type="OrthoDB" id="9759819at2"/>
<dbReference type="GO" id="GO:0016787">
    <property type="term" value="F:hydrolase activity"/>
    <property type="evidence" value="ECO:0007669"/>
    <property type="project" value="InterPro"/>
</dbReference>
<gene>
    <name evidence="2" type="ORF">BC751_2761</name>
</gene>
<protein>
    <submittedName>
        <fullName evidence="2">Type III restriction/modification enzyme restriction subunit</fullName>
    </submittedName>
</protein>
<dbReference type="SUPFAM" id="SSF52540">
    <property type="entry name" value="P-loop containing nucleoside triphosphate hydrolases"/>
    <property type="match status" value="2"/>
</dbReference>
<dbReference type="InterPro" id="IPR027417">
    <property type="entry name" value="P-loop_NTPase"/>
</dbReference>
<dbReference type="AlphaFoldDB" id="A0A4Q7PA85"/>
<keyword evidence="3" id="KW-1185">Reference proteome</keyword>
<dbReference type="GO" id="GO:0003677">
    <property type="term" value="F:DNA binding"/>
    <property type="evidence" value="ECO:0007669"/>
    <property type="project" value="InterPro"/>
</dbReference>
<dbReference type="RefSeq" id="WP_130275978.1">
    <property type="nucleotide sequence ID" value="NZ_SGXG01000001.1"/>
</dbReference>
<organism evidence="2 3">
    <name type="scientific">Cecembia calidifontis</name>
    <dbReference type="NCBI Taxonomy" id="1187080"/>
    <lineage>
        <taxon>Bacteria</taxon>
        <taxon>Pseudomonadati</taxon>
        <taxon>Bacteroidota</taxon>
        <taxon>Cytophagia</taxon>
        <taxon>Cytophagales</taxon>
        <taxon>Cyclobacteriaceae</taxon>
        <taxon>Cecembia</taxon>
    </lineage>
</organism>
<sequence>MAKRNKNTIVKLSKALVLNRWVLSQFGVIDLESLADAEFKRSVYEGLDADNTTHYHHYLLSRQFTFPGVSKTQLVAWDQNIVSHTLRISEHRDAPIKWKYFQYLGLLFVELYLEKYFSNKFGLLEELNEFVDKYNNPLDTSVPIESGFVVEAFTLQELNKLAFWNATGSGKTLLMHVNILQYQHYLKLYGEKKQINKVLLVTPNEGLSQQHLREFEESGIEAEIFTKRAGGLFSGSKVEILEISKLAEESGDKTVAIEAFETNNLVLIDEGHRGVAGDQWKERRDYLSRTGFAFEYSATFGQAVSAASGPKKLSLTQEYSKTILMDYSYKYFYSDGYGKDYNILNVPDNSKWEFTRKYLTGALLSFYQQMLIFEENPHWAIQFQLQKPLWVFVGGSVNAVRTVEKKETSDVLDIIHFYNDFIKDPLISRQHIQEFLSGRDGIKDDKNRDVFAGRFNYLIKTGQQAEAIYLDILGKVFQTETVGANIYVDQLKGQDGELGLRVGEKYFGVINVGDDAKLFKLCQDNKIPGESKDFTSSLFHSINSKNSDINVLIGSKKFTEGWSSWRVSTMGLMNIGRSEGSQIIQLFGRGVRLKGYQMSLKRSDRLDQDQRPETKIPKEIKPLETLQIFGIRADYMQQFKEFLEEEGLPANDSNFVTVEVPTMIETNLGTIKLKVLQVHGDTDFKKDVVVDLAYDSNVGNNRVRLEWYPKVQMMTGGRAISYALPTIESQKLDEKHLAFVDWNTVFFRIQQFKNERSWYNLNISLEELKKIIQQKDWYELVIPSGELEPNTFRKVQEWQEIIIALLKGYVDRFYNMVKSGYLSEHMETMELTPDHPNFLEAYKVEIEQSREDIIEKITKINQLLKSAAAFGEQEVVPDFSFVDFVRHLYKPLVYIDSKKYRDLVRISPVALNKGEYQFVKDLKHFYEKHPEIFEGKQLYLLRNSSRKGIGFFEANGFYPDFILWLVEKNHQFISFIDPKGLRNIGGLDHPKIKFHKTTKDKIEAKVKLSDPEVTLNSFIVSPTRHAEVRHWSGGERIQDFNKHHVFFMEEQRDDYIRMLMEKIT</sequence>
<comment type="caution">
    <text evidence="2">The sequence shown here is derived from an EMBL/GenBank/DDBJ whole genome shotgun (WGS) entry which is preliminary data.</text>
</comment>
<proteinExistence type="predicted"/>
<dbReference type="EMBL" id="SGXG01000001">
    <property type="protein sequence ID" value="RZS97163.1"/>
    <property type="molecule type" value="Genomic_DNA"/>
</dbReference>
<feature type="domain" description="Helicase/UvrB N-terminal" evidence="1">
    <location>
        <begin position="156"/>
        <end position="300"/>
    </location>
</feature>